<protein>
    <submittedName>
        <fullName evidence="2">Uncharacterized protein</fullName>
    </submittedName>
</protein>
<sequence>MAVFITTPEFLLQQREQLEMTHDIIERARQRGQLRIVENEHPHRRQPHRHHHQPRTTHHPTHPGWPVMRSDSTAHLVRAAQDRSRRAGAALTELRSPGELVTVARLASTARLAHPGSTPNPTSSTESTRLTTRLRDLLRHADQGLPPRQAEVEAEWRPVRSTITNPAAS</sequence>
<evidence type="ECO:0000313" key="2">
    <source>
        <dbReference type="EMBL" id="MFC7448960.1"/>
    </source>
</evidence>
<accession>A0ABW2RYY9</accession>
<feature type="compositionally biased region" description="Low complexity" evidence="1">
    <location>
        <begin position="115"/>
        <end position="129"/>
    </location>
</feature>
<proteinExistence type="predicted"/>
<gene>
    <name evidence="2" type="ORF">ACFQS9_13765</name>
</gene>
<dbReference type="RefSeq" id="WP_378405535.1">
    <property type="nucleotide sequence ID" value="NZ_JBHTCS010000016.1"/>
</dbReference>
<comment type="caution">
    <text evidence="2">The sequence shown here is derived from an EMBL/GenBank/DDBJ whole genome shotgun (WGS) entry which is preliminary data.</text>
</comment>
<feature type="region of interest" description="Disordered" evidence="1">
    <location>
        <begin position="38"/>
        <end position="69"/>
    </location>
</feature>
<evidence type="ECO:0000256" key="1">
    <source>
        <dbReference type="SAM" id="MobiDB-lite"/>
    </source>
</evidence>
<reference evidence="3" key="1">
    <citation type="journal article" date="2019" name="Int. J. Syst. Evol. Microbiol.">
        <title>The Global Catalogue of Microorganisms (GCM) 10K type strain sequencing project: providing services to taxonomists for standard genome sequencing and annotation.</title>
        <authorList>
            <consortium name="The Broad Institute Genomics Platform"/>
            <consortium name="The Broad Institute Genome Sequencing Center for Infectious Disease"/>
            <person name="Wu L."/>
            <person name="Ma J."/>
        </authorList>
    </citation>
    <scope>NUCLEOTIDE SEQUENCE [LARGE SCALE GENOMIC DNA]</scope>
    <source>
        <strain evidence="3">ICMP 19430</strain>
    </source>
</reference>
<organism evidence="2 3">
    <name type="scientific">Rhodococcus daqingensis</name>
    <dbReference type="NCBI Taxonomy" id="2479363"/>
    <lineage>
        <taxon>Bacteria</taxon>
        <taxon>Bacillati</taxon>
        <taxon>Actinomycetota</taxon>
        <taxon>Actinomycetes</taxon>
        <taxon>Mycobacteriales</taxon>
        <taxon>Nocardiaceae</taxon>
        <taxon>Rhodococcus</taxon>
    </lineage>
</organism>
<dbReference type="EMBL" id="JBHTCS010000016">
    <property type="protein sequence ID" value="MFC7448960.1"/>
    <property type="molecule type" value="Genomic_DNA"/>
</dbReference>
<name>A0ABW2RYY9_9NOCA</name>
<feature type="region of interest" description="Disordered" evidence="1">
    <location>
        <begin position="110"/>
        <end position="129"/>
    </location>
</feature>
<dbReference type="Proteomes" id="UP001596484">
    <property type="component" value="Unassembled WGS sequence"/>
</dbReference>
<keyword evidence="3" id="KW-1185">Reference proteome</keyword>
<feature type="compositionally biased region" description="Basic residues" evidence="1">
    <location>
        <begin position="42"/>
        <end position="61"/>
    </location>
</feature>
<evidence type="ECO:0000313" key="3">
    <source>
        <dbReference type="Proteomes" id="UP001596484"/>
    </source>
</evidence>